<feature type="region of interest" description="Disordered" evidence="1">
    <location>
        <begin position="112"/>
        <end position="197"/>
    </location>
</feature>
<reference evidence="2 3" key="1">
    <citation type="submission" date="2024-06" db="EMBL/GenBank/DDBJ databases">
        <authorList>
            <person name="Kraege A."/>
            <person name="Thomma B."/>
        </authorList>
    </citation>
    <scope>NUCLEOTIDE SEQUENCE [LARGE SCALE GENOMIC DNA]</scope>
</reference>
<feature type="region of interest" description="Disordered" evidence="1">
    <location>
        <begin position="256"/>
        <end position="276"/>
    </location>
</feature>
<feature type="compositionally biased region" description="Polar residues" evidence="1">
    <location>
        <begin position="259"/>
        <end position="271"/>
    </location>
</feature>
<feature type="region of interest" description="Disordered" evidence="1">
    <location>
        <begin position="73"/>
        <end position="93"/>
    </location>
</feature>
<name>A0ABP1G564_9CHLO</name>
<feature type="compositionally biased region" description="Polar residues" evidence="1">
    <location>
        <begin position="26"/>
        <end position="35"/>
    </location>
</feature>
<comment type="caution">
    <text evidence="2">The sequence shown here is derived from an EMBL/GenBank/DDBJ whole genome shotgun (WGS) entry which is preliminary data.</text>
</comment>
<feature type="region of interest" description="Disordered" evidence="1">
    <location>
        <begin position="1"/>
        <end position="40"/>
    </location>
</feature>
<dbReference type="PANTHER" id="PTHR35717:SF1">
    <property type="entry name" value="OS05G0156200 PROTEIN"/>
    <property type="match status" value="1"/>
</dbReference>
<evidence type="ECO:0000256" key="1">
    <source>
        <dbReference type="SAM" id="MobiDB-lite"/>
    </source>
</evidence>
<dbReference type="Proteomes" id="UP001497392">
    <property type="component" value="Unassembled WGS sequence"/>
</dbReference>
<dbReference type="EMBL" id="CAXHTA020000017">
    <property type="protein sequence ID" value="CAL5227390.1"/>
    <property type="molecule type" value="Genomic_DNA"/>
</dbReference>
<keyword evidence="3" id="KW-1185">Reference proteome</keyword>
<feature type="compositionally biased region" description="Polar residues" evidence="1">
    <location>
        <begin position="80"/>
        <end position="90"/>
    </location>
</feature>
<protein>
    <submittedName>
        <fullName evidence="2">G10343 protein</fullName>
    </submittedName>
</protein>
<sequence length="332" mass="36058">MDMEISPGKFQRPRSTPMKRVRSPESRMQTDSLLSPTRDRVEDSALDIRSHKRFLSESMATDMRRLNMALEDEAQGSCKVASSPSVCSMQTDRDDSIGCASPAISDCFNPFESSSVHSRESPRPPLGGLKRGARGPAAPAVSPSKWVPGQMNPGSSPPMCRTPLPRPGPHPYRRPSTPGCEAGERLPPSPSDPTLSVDLRKTALLRSLLLRTEEKCKPTPCKTIRRRSRMSEAMPGGLPTMAEEPSARRVYAQLCSGDPSGSQDMETAASHSSDEECSLGDAKLELGGSAIFNFSDAEDLGAKQRASLLLCELSKQDLDPDLADGAHLRRRL</sequence>
<dbReference type="PANTHER" id="PTHR35717">
    <property type="entry name" value="OS05G0156200 PROTEIN"/>
    <property type="match status" value="1"/>
</dbReference>
<accession>A0ABP1G564</accession>
<evidence type="ECO:0000313" key="2">
    <source>
        <dbReference type="EMBL" id="CAL5227390.1"/>
    </source>
</evidence>
<proteinExistence type="predicted"/>
<evidence type="ECO:0000313" key="3">
    <source>
        <dbReference type="Proteomes" id="UP001497392"/>
    </source>
</evidence>
<gene>
    <name evidence="2" type="primary">g10343</name>
    <name evidence="2" type="ORF">VP750_LOCUS9296</name>
</gene>
<organism evidence="2 3">
    <name type="scientific">Coccomyxa viridis</name>
    <dbReference type="NCBI Taxonomy" id="1274662"/>
    <lineage>
        <taxon>Eukaryota</taxon>
        <taxon>Viridiplantae</taxon>
        <taxon>Chlorophyta</taxon>
        <taxon>core chlorophytes</taxon>
        <taxon>Trebouxiophyceae</taxon>
        <taxon>Trebouxiophyceae incertae sedis</taxon>
        <taxon>Coccomyxaceae</taxon>
        <taxon>Coccomyxa</taxon>
    </lineage>
</organism>